<evidence type="ECO:0008006" key="3">
    <source>
        <dbReference type="Google" id="ProtNLM"/>
    </source>
</evidence>
<comment type="caution">
    <text evidence="1">The sequence shown here is derived from an EMBL/GenBank/DDBJ whole genome shotgun (WGS) entry which is preliminary data.</text>
</comment>
<evidence type="ECO:0000313" key="2">
    <source>
        <dbReference type="Proteomes" id="UP000178964"/>
    </source>
</evidence>
<proteinExistence type="predicted"/>
<dbReference type="Proteomes" id="UP000178964">
    <property type="component" value="Unassembled WGS sequence"/>
</dbReference>
<dbReference type="AlphaFoldDB" id="A0A1F4VLT3"/>
<sequence length="253" mass="27575">MRNPYVGITGFMSRAEVDAVLSEFPKTAARALMVGVLVSSKTLRGVPNKWPNRFPAVGNVAGIFPSHPQALNLIHYSTDDKASLHDQLVELVQLGGANLHGFQLNIAWPMPGAVRHFREAFPHLKLVLQVGWHAFEMVHHSPKLLAERVLYYGDSIDYVLLDPSGGLGKPLDVSKARGYLTALVTQMGFAQLAVAGGLGPDTLSLVEPLVKEFSELSIDAEGRLRDADDHLLLEACHVYVAKALGIFANRVTH</sequence>
<accession>A0A1F4VLT3</accession>
<dbReference type="EMBL" id="MEVK01000041">
    <property type="protein sequence ID" value="OGC58182.1"/>
    <property type="molecule type" value="Genomic_DNA"/>
</dbReference>
<evidence type="ECO:0000313" key="1">
    <source>
        <dbReference type="EMBL" id="OGC58182.1"/>
    </source>
</evidence>
<gene>
    <name evidence="1" type="ORF">A3A70_00405</name>
</gene>
<organism evidence="1 2">
    <name type="scientific">candidate division WWE3 bacterium RIFCSPLOWO2_01_FULL_42_11</name>
    <dbReference type="NCBI Taxonomy" id="1802627"/>
    <lineage>
        <taxon>Bacteria</taxon>
        <taxon>Katanobacteria</taxon>
    </lineage>
</organism>
<name>A0A1F4VLT3_UNCKA</name>
<reference evidence="1 2" key="1">
    <citation type="journal article" date="2016" name="Nat. Commun.">
        <title>Thousands of microbial genomes shed light on interconnected biogeochemical processes in an aquifer system.</title>
        <authorList>
            <person name="Anantharaman K."/>
            <person name="Brown C.T."/>
            <person name="Hug L.A."/>
            <person name="Sharon I."/>
            <person name="Castelle C.J."/>
            <person name="Probst A.J."/>
            <person name="Thomas B.C."/>
            <person name="Singh A."/>
            <person name="Wilkins M.J."/>
            <person name="Karaoz U."/>
            <person name="Brodie E.L."/>
            <person name="Williams K.H."/>
            <person name="Hubbard S.S."/>
            <person name="Banfield J.F."/>
        </authorList>
    </citation>
    <scope>NUCLEOTIDE SEQUENCE [LARGE SCALE GENOMIC DNA]</scope>
</reference>
<protein>
    <recommendedName>
        <fullName evidence="3">Amidohydrolase-related domain-containing protein</fullName>
    </recommendedName>
</protein>